<evidence type="ECO:0000256" key="5">
    <source>
        <dbReference type="SAM" id="Phobius"/>
    </source>
</evidence>
<feature type="region of interest" description="Disordered" evidence="4">
    <location>
        <begin position="527"/>
        <end position="546"/>
    </location>
</feature>
<feature type="domain" description="Pyrrolo-quinoline quinone repeat" evidence="6">
    <location>
        <begin position="177"/>
        <end position="783"/>
    </location>
</feature>
<dbReference type="Gene3D" id="2.140.10.10">
    <property type="entry name" value="Quinoprotein alcohol dehydrogenase-like superfamily"/>
    <property type="match status" value="2"/>
</dbReference>
<dbReference type="EC" id="1.1.-.-" evidence="7"/>
<evidence type="ECO:0000313" key="7">
    <source>
        <dbReference type="EMBL" id="NHO53321.1"/>
    </source>
</evidence>
<evidence type="ECO:0000256" key="2">
    <source>
        <dbReference type="ARBA" id="ARBA00008156"/>
    </source>
</evidence>
<sequence length="822" mass="88648">MNDISNQRRRSGAATVFRLTVAALTGLVGLWLAWEGFELATLGGSLYYVLAGLAYVQLGILFVARSRIALPVTVLIFAATCVWAVLDTPEIGYWPLLPRLVLPAILFTFGLWTCAASLPALSTSTRRTLTGGGLAVTAALLVTLVEAFFPHGEIHHPEAMVGSEGLDVAQDDIGDNWEFFGRNANGTRFVPYTQITPQNVEKLKVAWTYHTGRRLTGAAIGVDENTPQQIGNVLYSCSPESIVTAIDGDTGQRIWKFDPNARTAEHVSCRGVGYHDIDHDDSLTADDKATDPAQPCRQRIVVSTVDARLFALDAHTGTLCPGFGQDGFVDLKPQMGPTEGGKRYHPSAVPLIAGHIAVIGGWVRDIVHGEPSGVVRAYDVRNGALVWAWDVGAPDRTGAPPEGETYTLETPNMWTVPTYDRALNLVYLPTGNGPPDYWGGDRDALKEKFGAAVVAVDASTGKTKWVFQTVHHDVWDYDLPSQPVLQDVTNEKGEKVPALIQTTKTGNIFVLDRRTGTPITAVEERDVATSPAGQGEHLSKTQPTSVGMPLIGADPLSERSMWGVSTFDQLYCRIKFKQSVYTGPFTPPGEKPYIEWPSLLGGMNWGGVAIDESRGLMFVNDMRIPLQMTLETRENAKKFKVSTDEVPGFMGTIRPQVAGPYGGVKIDILQSPLQVPCNTPPFGTMSAIDLRTKKLVWQVPLGTVQDTGPMGIKTHMSVPLGMPTLGGPTATASGLVFFAGTQDYYLRALDAKSGKIVWQGRLPVGAVAAPLIYRSPRTGKEYVVISAGGMSHSPDIGDDIIAYALPDTAGAMPGVPEGSNRK</sequence>
<dbReference type="SUPFAM" id="SSF50998">
    <property type="entry name" value="Quinoprotein alcohol dehydrogenase-like"/>
    <property type="match status" value="1"/>
</dbReference>
<keyword evidence="5" id="KW-1133">Transmembrane helix</keyword>
<dbReference type="CDD" id="cd10280">
    <property type="entry name" value="PQQ_mGDH"/>
    <property type="match status" value="1"/>
</dbReference>
<keyword evidence="3 7" id="KW-0560">Oxidoreductase</keyword>
<name>A0A967B6Y5_9PROT</name>
<dbReference type="GO" id="GO:0016020">
    <property type="term" value="C:membrane"/>
    <property type="evidence" value="ECO:0007669"/>
    <property type="project" value="InterPro"/>
</dbReference>
<dbReference type="PANTHER" id="PTHR32303">
    <property type="entry name" value="QUINOPROTEIN ALCOHOL DEHYDROGENASE (CYTOCHROME C)"/>
    <property type="match status" value="1"/>
</dbReference>
<dbReference type="InterPro" id="IPR002372">
    <property type="entry name" value="PQQ_rpt_dom"/>
</dbReference>
<dbReference type="NCBIfam" id="TIGR03074">
    <property type="entry name" value="PQQ_membr_DH"/>
    <property type="match status" value="1"/>
</dbReference>
<keyword evidence="5" id="KW-0812">Transmembrane</keyword>
<dbReference type="PANTHER" id="PTHR32303:SF4">
    <property type="entry name" value="QUINOPROTEIN GLUCOSE DEHYDROGENASE"/>
    <property type="match status" value="1"/>
</dbReference>
<gene>
    <name evidence="7" type="ORF">GOB87_05010</name>
</gene>
<organism evidence="7 8">
    <name type="scientific">Acetobacter estunensis</name>
    <dbReference type="NCBI Taxonomy" id="104097"/>
    <lineage>
        <taxon>Bacteria</taxon>
        <taxon>Pseudomonadati</taxon>
        <taxon>Pseudomonadota</taxon>
        <taxon>Alphaproteobacteria</taxon>
        <taxon>Acetobacterales</taxon>
        <taxon>Acetobacteraceae</taxon>
        <taxon>Acetobacter</taxon>
    </lineage>
</organism>
<dbReference type="Proteomes" id="UP000597459">
    <property type="component" value="Unassembled WGS sequence"/>
</dbReference>
<feature type="transmembrane region" description="Helical" evidence="5">
    <location>
        <begin position="128"/>
        <end position="149"/>
    </location>
</feature>
<evidence type="ECO:0000259" key="6">
    <source>
        <dbReference type="Pfam" id="PF01011"/>
    </source>
</evidence>
<evidence type="ECO:0000256" key="1">
    <source>
        <dbReference type="ARBA" id="ARBA00001931"/>
    </source>
</evidence>
<feature type="transmembrane region" description="Helical" evidence="5">
    <location>
        <begin position="46"/>
        <end position="63"/>
    </location>
</feature>
<dbReference type="RefSeq" id="WP_166313470.1">
    <property type="nucleotide sequence ID" value="NZ_WOTH01000007.1"/>
</dbReference>
<keyword evidence="5" id="KW-0472">Membrane</keyword>
<comment type="cofactor">
    <cofactor evidence="1">
        <name>pyrroloquinoline quinone</name>
        <dbReference type="ChEBI" id="CHEBI:58442"/>
    </cofactor>
</comment>
<evidence type="ECO:0000313" key="8">
    <source>
        <dbReference type="Proteomes" id="UP000597459"/>
    </source>
</evidence>
<evidence type="ECO:0000256" key="4">
    <source>
        <dbReference type="SAM" id="MobiDB-lite"/>
    </source>
</evidence>
<dbReference type="EMBL" id="WOTH01000007">
    <property type="protein sequence ID" value="NHO53321.1"/>
    <property type="molecule type" value="Genomic_DNA"/>
</dbReference>
<dbReference type="InterPro" id="IPR018391">
    <property type="entry name" value="PQQ_b-propeller_rpt"/>
</dbReference>
<feature type="transmembrane region" description="Helical" evidence="5">
    <location>
        <begin position="68"/>
        <end position="86"/>
    </location>
</feature>
<dbReference type="AlphaFoldDB" id="A0A967B6Y5"/>
<keyword evidence="8" id="KW-1185">Reference proteome</keyword>
<dbReference type="GO" id="GO:0008876">
    <property type="term" value="F:quinoprotein glucose dehydrogenase activity"/>
    <property type="evidence" value="ECO:0007669"/>
    <property type="project" value="TreeGrafter"/>
</dbReference>
<dbReference type="Pfam" id="PF01011">
    <property type="entry name" value="PQQ"/>
    <property type="match status" value="1"/>
</dbReference>
<dbReference type="InterPro" id="IPR011047">
    <property type="entry name" value="Quinoprotein_ADH-like_sf"/>
</dbReference>
<reference evidence="7" key="1">
    <citation type="submission" date="2019-11" db="EMBL/GenBank/DDBJ databases">
        <title>Description of new Acetobacter species.</title>
        <authorList>
            <person name="Cleenwerck I."/>
            <person name="Sombolestani A.S."/>
        </authorList>
    </citation>
    <scope>NUCLEOTIDE SEQUENCE</scope>
    <source>
        <strain evidence="7">LMG 1626</strain>
    </source>
</reference>
<dbReference type="GO" id="GO:0048038">
    <property type="term" value="F:quinone binding"/>
    <property type="evidence" value="ECO:0007669"/>
    <property type="project" value="InterPro"/>
</dbReference>
<accession>A0A967B6Y5</accession>
<evidence type="ECO:0000256" key="3">
    <source>
        <dbReference type="ARBA" id="ARBA00023002"/>
    </source>
</evidence>
<comment type="caution">
    <text evidence="7">The sequence shown here is derived from an EMBL/GenBank/DDBJ whole genome shotgun (WGS) entry which is preliminary data.</text>
</comment>
<dbReference type="InterPro" id="IPR017511">
    <property type="entry name" value="PQQ_mDH"/>
</dbReference>
<protein>
    <submittedName>
        <fullName evidence="7">Membrane-bound PQQ-dependent dehydrogenase, glucose/quinate/shikimate family</fullName>
        <ecNumber evidence="7">1.1.-.-</ecNumber>
    </submittedName>
</protein>
<dbReference type="SMART" id="SM00564">
    <property type="entry name" value="PQQ"/>
    <property type="match status" value="6"/>
</dbReference>
<feature type="transmembrane region" description="Helical" evidence="5">
    <location>
        <begin position="101"/>
        <end position="121"/>
    </location>
</feature>
<feature type="transmembrane region" description="Helical" evidence="5">
    <location>
        <begin position="12"/>
        <end position="34"/>
    </location>
</feature>
<proteinExistence type="inferred from homology"/>
<comment type="similarity">
    <text evidence="2">Belongs to the bacterial PQQ dehydrogenase family.</text>
</comment>